<dbReference type="InterPro" id="IPR016164">
    <property type="entry name" value="FAD-linked_Oxase-like_C"/>
</dbReference>
<dbReference type="RefSeq" id="WP_199050726.1">
    <property type="nucleotide sequence ID" value="NZ_JAELXT010000026.1"/>
</dbReference>
<feature type="domain" description="FAD-binding oxidoreductase/transferase type 4 C-terminal" evidence="6">
    <location>
        <begin position="19"/>
        <end position="83"/>
    </location>
</feature>
<keyword evidence="4" id="KW-0560">Oxidoreductase</keyword>
<evidence type="ECO:0000256" key="1">
    <source>
        <dbReference type="ARBA" id="ARBA00001974"/>
    </source>
</evidence>
<keyword evidence="8" id="KW-1185">Reference proteome</keyword>
<evidence type="ECO:0000313" key="8">
    <source>
        <dbReference type="Proteomes" id="UP000620670"/>
    </source>
</evidence>
<feature type="region of interest" description="Disordered" evidence="5">
    <location>
        <begin position="82"/>
        <end position="124"/>
    </location>
</feature>
<dbReference type="SUPFAM" id="SSF55103">
    <property type="entry name" value="FAD-linked oxidases, C-terminal domain"/>
    <property type="match status" value="1"/>
</dbReference>
<organism evidence="7 8">
    <name type="scientific">Microvirga splendida</name>
    <dbReference type="NCBI Taxonomy" id="2795727"/>
    <lineage>
        <taxon>Bacteria</taxon>
        <taxon>Pseudomonadati</taxon>
        <taxon>Pseudomonadota</taxon>
        <taxon>Alphaproteobacteria</taxon>
        <taxon>Hyphomicrobiales</taxon>
        <taxon>Methylobacteriaceae</taxon>
        <taxon>Microvirga</taxon>
    </lineage>
</organism>
<accession>A0ABS0Y5F4</accession>
<dbReference type="Pfam" id="PF02913">
    <property type="entry name" value="FAD-oxidase_C"/>
    <property type="match status" value="1"/>
</dbReference>
<dbReference type="Proteomes" id="UP000620670">
    <property type="component" value="Unassembled WGS sequence"/>
</dbReference>
<dbReference type="PANTHER" id="PTHR43716:SF1">
    <property type="entry name" value="D-2-HYDROXYGLUTARATE DEHYDROGENASE, MITOCHONDRIAL"/>
    <property type="match status" value="1"/>
</dbReference>
<gene>
    <name evidence="7" type="ORF">JAO75_19055</name>
</gene>
<evidence type="ECO:0000259" key="6">
    <source>
        <dbReference type="Pfam" id="PF02913"/>
    </source>
</evidence>
<evidence type="ECO:0000313" key="7">
    <source>
        <dbReference type="EMBL" id="MBJ6127504.1"/>
    </source>
</evidence>
<dbReference type="InterPro" id="IPR051264">
    <property type="entry name" value="FAD-oxidored/transferase_4"/>
</dbReference>
<evidence type="ECO:0000256" key="4">
    <source>
        <dbReference type="ARBA" id="ARBA00023002"/>
    </source>
</evidence>
<feature type="compositionally biased region" description="Basic and acidic residues" evidence="5">
    <location>
        <begin position="85"/>
        <end position="101"/>
    </location>
</feature>
<dbReference type="Gene3D" id="3.30.70.2740">
    <property type="match status" value="1"/>
</dbReference>
<evidence type="ECO:0000256" key="5">
    <source>
        <dbReference type="SAM" id="MobiDB-lite"/>
    </source>
</evidence>
<comment type="caution">
    <text evidence="7">The sequence shown here is derived from an EMBL/GenBank/DDBJ whole genome shotgun (WGS) entry which is preliminary data.</text>
</comment>
<sequence>MAEAVDLLRLGSRARRPHSVLIVFGHVADSNIHLSLSDESYDEAVGHEMNAVVYGVVSEAGGTISAEHGISVLKRLYLSMSRTGTRPDEDPQGRARPERNSQSRPRPRARVNCFTPEWKGLRGA</sequence>
<dbReference type="PANTHER" id="PTHR43716">
    <property type="entry name" value="D-2-HYDROXYGLUTARATE DEHYDROGENASE, MITOCHONDRIAL"/>
    <property type="match status" value="1"/>
</dbReference>
<proteinExistence type="predicted"/>
<comment type="cofactor">
    <cofactor evidence="1">
        <name>FAD</name>
        <dbReference type="ChEBI" id="CHEBI:57692"/>
    </cofactor>
</comment>
<keyword evidence="3" id="KW-0274">FAD</keyword>
<name>A0ABS0Y5F4_9HYPH</name>
<dbReference type="EMBL" id="JAELXT010000026">
    <property type="protein sequence ID" value="MBJ6127504.1"/>
    <property type="molecule type" value="Genomic_DNA"/>
</dbReference>
<reference evidence="8" key="1">
    <citation type="submission" date="2020-12" db="EMBL/GenBank/DDBJ databases">
        <title>Hymenobacter sp.</title>
        <authorList>
            <person name="Kim M.K."/>
        </authorList>
    </citation>
    <scope>NUCLEOTIDE SEQUENCE [LARGE SCALE GENOMIC DNA]</scope>
    <source>
        <strain evidence="8">BT325</strain>
    </source>
</reference>
<keyword evidence="2" id="KW-0285">Flavoprotein</keyword>
<evidence type="ECO:0000256" key="2">
    <source>
        <dbReference type="ARBA" id="ARBA00022630"/>
    </source>
</evidence>
<dbReference type="InterPro" id="IPR004113">
    <property type="entry name" value="FAD-bd_oxidored_4_C"/>
</dbReference>
<protein>
    <recommendedName>
        <fullName evidence="6">FAD-binding oxidoreductase/transferase type 4 C-terminal domain-containing protein</fullName>
    </recommendedName>
</protein>
<evidence type="ECO:0000256" key="3">
    <source>
        <dbReference type="ARBA" id="ARBA00022827"/>
    </source>
</evidence>